<gene>
    <name evidence="3" type="ORF">NYQ28_07875</name>
</gene>
<reference evidence="3 4" key="1">
    <citation type="submission" date="2022-08" db="EMBL/GenBank/DDBJ databases">
        <title>Taxonomy of Curtobacterium flaccumfaciens.</title>
        <authorList>
            <person name="Osdaghi E."/>
            <person name="Taghavi S.M."/>
            <person name="Hamidizade M."/>
            <person name="Abachi H."/>
            <person name="Fazliarab A."/>
            <person name="Baeyen S."/>
            <person name="Portier P."/>
            <person name="Van Vaerenbergh J."/>
            <person name="Jacques M.-A."/>
        </authorList>
    </citation>
    <scope>NUCLEOTIDE SEQUENCE [LARGE SCALE GENOMIC DNA]</scope>
    <source>
        <strain evidence="3 4">LMG8786T</strain>
    </source>
</reference>
<feature type="region of interest" description="Disordered" evidence="1">
    <location>
        <begin position="1"/>
        <end position="55"/>
    </location>
</feature>
<keyword evidence="2" id="KW-0472">Membrane</keyword>
<keyword evidence="2" id="KW-1133">Transmembrane helix</keyword>
<dbReference type="RefSeq" id="WP_141859413.1">
    <property type="nucleotide sequence ID" value="NZ_BMNV01000005.1"/>
</dbReference>
<dbReference type="EMBL" id="JANVAD010000003">
    <property type="protein sequence ID" value="MCS6522482.1"/>
    <property type="molecule type" value="Genomic_DNA"/>
</dbReference>
<keyword evidence="2" id="KW-0812">Transmembrane</keyword>
<dbReference type="Proteomes" id="UP001652264">
    <property type="component" value="Unassembled WGS sequence"/>
</dbReference>
<evidence type="ECO:0000313" key="3">
    <source>
        <dbReference type="EMBL" id="MCS6522482.1"/>
    </source>
</evidence>
<name>A0ABT2HGS9_9MICO</name>
<keyword evidence="4" id="KW-1185">Reference proteome</keyword>
<feature type="transmembrane region" description="Helical" evidence="2">
    <location>
        <begin position="59"/>
        <end position="78"/>
    </location>
</feature>
<evidence type="ECO:0000256" key="1">
    <source>
        <dbReference type="SAM" id="MobiDB-lite"/>
    </source>
</evidence>
<evidence type="ECO:0000256" key="2">
    <source>
        <dbReference type="SAM" id="Phobius"/>
    </source>
</evidence>
<evidence type="ECO:0000313" key="4">
    <source>
        <dbReference type="Proteomes" id="UP001652264"/>
    </source>
</evidence>
<organism evidence="3 4">
    <name type="scientific">Curtobacterium citreum</name>
    <dbReference type="NCBI Taxonomy" id="2036"/>
    <lineage>
        <taxon>Bacteria</taxon>
        <taxon>Bacillati</taxon>
        <taxon>Actinomycetota</taxon>
        <taxon>Actinomycetes</taxon>
        <taxon>Micrococcales</taxon>
        <taxon>Microbacteriaceae</taxon>
        <taxon>Curtobacterium</taxon>
    </lineage>
</organism>
<dbReference type="GeneID" id="95322329"/>
<proteinExistence type="predicted"/>
<sequence>MDAPKGSPGTRSGHTRSCGAAVDIPDTSRQAGVVGNEADPTNGQQAEEKADMSRSRPSLLTSVFAITAAIIATSLMAAPANAAPSRIAPAEEDRIRATIREAGLSTSIEDRLISKLRAGDSLDSELSSSVPISSVETQEAAGMVTTRTYEDGSIRTTVELSQSTTGPSNRVYVAHPTLECNLIHCTLIYSKADTAYMATGSFATVSAIIAAACGPAAWACGIATGIVVDMTKRAHNAGRCIALQKVISAGPPYPVIVNCRK</sequence>
<comment type="caution">
    <text evidence="3">The sequence shown here is derived from an EMBL/GenBank/DDBJ whole genome shotgun (WGS) entry which is preliminary data.</text>
</comment>
<accession>A0ABT2HGS9</accession>
<protein>
    <submittedName>
        <fullName evidence="3">Uncharacterized protein</fullName>
    </submittedName>
</protein>